<feature type="compositionally biased region" description="Basic residues" evidence="1">
    <location>
        <begin position="65"/>
        <end position="82"/>
    </location>
</feature>
<dbReference type="Proteomes" id="UP001234178">
    <property type="component" value="Unassembled WGS sequence"/>
</dbReference>
<protein>
    <submittedName>
        <fullName evidence="2">Uncharacterized protein</fullName>
    </submittedName>
</protein>
<accession>A0ABQ9Z911</accession>
<evidence type="ECO:0000313" key="2">
    <source>
        <dbReference type="EMBL" id="KAK4009159.1"/>
    </source>
</evidence>
<evidence type="ECO:0000313" key="3">
    <source>
        <dbReference type="Proteomes" id="UP001234178"/>
    </source>
</evidence>
<sequence length="379" mass="43079">MIADLPQPEAGIKTSLFTDDIETHVTTNNNRQAETVLQPYLDKRDRWTKHWKLSPQMRSCYFHKENKRRTGAKPTHQQRTHQNYKLKVLRTAVVENADEGAVSEVEELVLMSTCPAAENLLDRAYPDDEFDSAEASAIFNVTDSGSRSQASRSESTVLTDYLRSTNAAVLKTFPASTSTELEWSLGDGDEDEESLNNDDTDDEMMPQLHQSVYLPLLSTSFYFKNGLTKSALTSPYTLLAKYASLKSEFHIQYVCREKSCKELLQCGDDGYPKVIQNCGHKHINNSSNCCFVLRLPIEQQLRYFLEHYGLLEIMTEVVNPNERSDVNSGKLYRQLVEEGVINSRTITLQINGDGASCFKKSKFSFWHLMALINDVPYKL</sequence>
<dbReference type="EMBL" id="JAOYFB010000003">
    <property type="protein sequence ID" value="KAK4009159.1"/>
    <property type="molecule type" value="Genomic_DNA"/>
</dbReference>
<gene>
    <name evidence="2" type="ORF">OUZ56_018242</name>
</gene>
<evidence type="ECO:0000256" key="1">
    <source>
        <dbReference type="SAM" id="MobiDB-lite"/>
    </source>
</evidence>
<organism evidence="2 3">
    <name type="scientific">Daphnia magna</name>
    <dbReference type="NCBI Taxonomy" id="35525"/>
    <lineage>
        <taxon>Eukaryota</taxon>
        <taxon>Metazoa</taxon>
        <taxon>Ecdysozoa</taxon>
        <taxon>Arthropoda</taxon>
        <taxon>Crustacea</taxon>
        <taxon>Branchiopoda</taxon>
        <taxon>Diplostraca</taxon>
        <taxon>Cladocera</taxon>
        <taxon>Anomopoda</taxon>
        <taxon>Daphniidae</taxon>
        <taxon>Daphnia</taxon>
    </lineage>
</organism>
<keyword evidence="3" id="KW-1185">Reference proteome</keyword>
<proteinExistence type="predicted"/>
<reference evidence="2 3" key="1">
    <citation type="journal article" date="2023" name="Nucleic Acids Res.">
        <title>The hologenome of Daphnia magna reveals possible DNA methylation and microbiome-mediated evolution of the host genome.</title>
        <authorList>
            <person name="Chaturvedi A."/>
            <person name="Li X."/>
            <person name="Dhandapani V."/>
            <person name="Marshall H."/>
            <person name="Kissane S."/>
            <person name="Cuenca-Cambronero M."/>
            <person name="Asole G."/>
            <person name="Calvet F."/>
            <person name="Ruiz-Romero M."/>
            <person name="Marangio P."/>
            <person name="Guigo R."/>
            <person name="Rago D."/>
            <person name="Mirbahai L."/>
            <person name="Eastwood N."/>
            <person name="Colbourne J.K."/>
            <person name="Zhou J."/>
            <person name="Mallon E."/>
            <person name="Orsini L."/>
        </authorList>
    </citation>
    <scope>NUCLEOTIDE SEQUENCE [LARGE SCALE GENOMIC DNA]</scope>
    <source>
        <strain evidence="2">LRV0_1</strain>
    </source>
</reference>
<name>A0ABQ9Z911_9CRUS</name>
<comment type="caution">
    <text evidence="2">The sequence shown here is derived from an EMBL/GenBank/DDBJ whole genome shotgun (WGS) entry which is preliminary data.</text>
</comment>
<feature type="region of interest" description="Disordered" evidence="1">
    <location>
        <begin position="63"/>
        <end position="82"/>
    </location>
</feature>